<dbReference type="eggNOG" id="ENOG50312MU">
    <property type="taxonomic scope" value="Bacteria"/>
</dbReference>
<dbReference type="NCBIfam" id="TIGR03511">
    <property type="entry name" value="GldH_lipo"/>
    <property type="match status" value="1"/>
</dbReference>
<comment type="caution">
    <text evidence="2">The sequence shown here is derived from an EMBL/GenBank/DDBJ whole genome shotgun (WGS) entry which is preliminary data.</text>
</comment>
<dbReference type="RefSeq" id="WP_009124577.1">
    <property type="nucleotide sequence ID" value="NZ_GL882623.1"/>
</dbReference>
<keyword evidence="2" id="KW-0449">Lipoprotein</keyword>
<dbReference type="AlphaFoldDB" id="F3PRJ8"/>
<dbReference type="Pfam" id="PF14109">
    <property type="entry name" value="GldH_lipo"/>
    <property type="match status" value="1"/>
</dbReference>
<evidence type="ECO:0000313" key="3">
    <source>
        <dbReference type="Proteomes" id="UP000003416"/>
    </source>
</evidence>
<feature type="signal peptide" evidence="1">
    <location>
        <begin position="1"/>
        <end position="26"/>
    </location>
</feature>
<dbReference type="STRING" id="763034.HMPREF9446_01349"/>
<dbReference type="GeneID" id="86049036"/>
<dbReference type="EMBL" id="AFBN01000024">
    <property type="protein sequence ID" value="EGF58329.1"/>
    <property type="molecule type" value="Genomic_DNA"/>
</dbReference>
<sequence length="161" mass="18074">MTNRPKNRNICLKGIILLFVASLSSACDKQTVYHSFQSLPSEGWMRKDTLYFNVNVSDSLTYYKLSMEVRNRNNYPYQNLSLSVCYDSPDSVSLPADTIQLALADTEGIWKGDGWGGLYQTAVPAGSIRIDKSGTYRFKIAYVLPDETLQGLNDIGIKLEK</sequence>
<dbReference type="HOGENOM" id="CLU_109250_1_0_10"/>
<evidence type="ECO:0000256" key="1">
    <source>
        <dbReference type="SAM" id="SignalP"/>
    </source>
</evidence>
<gene>
    <name evidence="2" type="ORF">HMPREF9446_01349</name>
</gene>
<evidence type="ECO:0000313" key="2">
    <source>
        <dbReference type="EMBL" id="EGF58329.1"/>
    </source>
</evidence>
<protein>
    <submittedName>
        <fullName evidence="2">Gliding motility-associated lipoprotein GldH</fullName>
    </submittedName>
</protein>
<name>F3PRJ8_9BACE</name>
<dbReference type="InterPro" id="IPR020018">
    <property type="entry name" value="Motility-assoc_lipoprot_GldH"/>
</dbReference>
<dbReference type="Proteomes" id="UP000003416">
    <property type="component" value="Unassembled WGS sequence"/>
</dbReference>
<proteinExistence type="predicted"/>
<organism evidence="2 3">
    <name type="scientific">Bacteroides fluxus YIT 12057</name>
    <dbReference type="NCBI Taxonomy" id="763034"/>
    <lineage>
        <taxon>Bacteria</taxon>
        <taxon>Pseudomonadati</taxon>
        <taxon>Bacteroidota</taxon>
        <taxon>Bacteroidia</taxon>
        <taxon>Bacteroidales</taxon>
        <taxon>Bacteroidaceae</taxon>
        <taxon>Bacteroides</taxon>
    </lineage>
</organism>
<feature type="chain" id="PRO_5003300198" evidence="1">
    <location>
        <begin position="27"/>
        <end position="161"/>
    </location>
</feature>
<keyword evidence="1" id="KW-0732">Signal</keyword>
<keyword evidence="3" id="KW-1185">Reference proteome</keyword>
<reference evidence="2 3" key="1">
    <citation type="submission" date="2011-02" db="EMBL/GenBank/DDBJ databases">
        <authorList>
            <person name="Weinstock G."/>
            <person name="Sodergren E."/>
            <person name="Clifton S."/>
            <person name="Fulton L."/>
            <person name="Fulton B."/>
            <person name="Courtney L."/>
            <person name="Fronick C."/>
            <person name="Harrison M."/>
            <person name="Strong C."/>
            <person name="Farmer C."/>
            <person name="Delahaunty K."/>
            <person name="Markovic C."/>
            <person name="Hall O."/>
            <person name="Minx P."/>
            <person name="Tomlinson C."/>
            <person name="Mitreva M."/>
            <person name="Hou S."/>
            <person name="Chen J."/>
            <person name="Wollam A."/>
            <person name="Pepin K.H."/>
            <person name="Johnson M."/>
            <person name="Bhonagiri V."/>
            <person name="Zhang X."/>
            <person name="Suruliraj S."/>
            <person name="Warren W."/>
            <person name="Chinwalla A."/>
            <person name="Mardis E.R."/>
            <person name="Wilson R.K."/>
        </authorList>
    </citation>
    <scope>NUCLEOTIDE SEQUENCE [LARGE SCALE GENOMIC DNA]</scope>
    <source>
        <strain evidence="2 3">YIT 12057</strain>
    </source>
</reference>
<accession>F3PRJ8</accession>
<dbReference type="PROSITE" id="PS51257">
    <property type="entry name" value="PROKAR_LIPOPROTEIN"/>
    <property type="match status" value="1"/>
</dbReference>